<dbReference type="Proteomes" id="UP001168552">
    <property type="component" value="Unassembled WGS sequence"/>
</dbReference>
<feature type="domain" description="AB hydrolase-1" evidence="2">
    <location>
        <begin position="79"/>
        <end position="300"/>
    </location>
</feature>
<keyword evidence="1 3" id="KW-0378">Hydrolase</keyword>
<dbReference type="InterPro" id="IPR029058">
    <property type="entry name" value="AB_hydrolase_fold"/>
</dbReference>
<keyword evidence="4" id="KW-1185">Reference proteome</keyword>
<dbReference type="Pfam" id="PF12697">
    <property type="entry name" value="Abhydrolase_6"/>
    <property type="match status" value="1"/>
</dbReference>
<protein>
    <submittedName>
        <fullName evidence="3">Alpha/beta fold hydrolase</fullName>
    </submittedName>
</protein>
<comment type="caution">
    <text evidence="3">The sequence shown here is derived from an EMBL/GenBank/DDBJ whole genome shotgun (WGS) entry which is preliminary data.</text>
</comment>
<evidence type="ECO:0000259" key="2">
    <source>
        <dbReference type="Pfam" id="PF12697"/>
    </source>
</evidence>
<evidence type="ECO:0000256" key="1">
    <source>
        <dbReference type="ARBA" id="ARBA00022801"/>
    </source>
</evidence>
<dbReference type="InterPro" id="IPR000073">
    <property type="entry name" value="AB_hydrolase_1"/>
</dbReference>
<dbReference type="EMBL" id="JAUHJS010000001">
    <property type="protein sequence ID" value="MDN4164318.1"/>
    <property type="molecule type" value="Genomic_DNA"/>
</dbReference>
<evidence type="ECO:0000313" key="3">
    <source>
        <dbReference type="EMBL" id="MDN4164318.1"/>
    </source>
</evidence>
<dbReference type="Gene3D" id="3.40.50.1820">
    <property type="entry name" value="alpha/beta hydrolase"/>
    <property type="match status" value="1"/>
</dbReference>
<dbReference type="SUPFAM" id="SSF53474">
    <property type="entry name" value="alpha/beta-Hydrolases"/>
    <property type="match status" value="1"/>
</dbReference>
<dbReference type="GO" id="GO:0016787">
    <property type="term" value="F:hydrolase activity"/>
    <property type="evidence" value="ECO:0007669"/>
    <property type="project" value="UniProtKB-KW"/>
</dbReference>
<sequence length="335" mass="37336">MRFLKGFLIGLVVLVAVYALGPKAKIPTLSTSVPELKLSAQSLDSFITHREEQNPLIKEDNEARIIWADSTHQITEYSIVYLHGFSASQAEGEPLHRELAQRYGCNLYLPRLAGHGLAEEEPMLNLTASQMIASAAEAIAVGKKLGKKVILLCTSTGGSLALYLGAHQPEIAGFILYSPNIKIYDASATLLDKPWGLQLAQLVKGSNYHSWPLDSLRAQYWTNRYRLEVLTQLQGMVRQTMRPATFVQIEQPVFLGYYYKDEEHQDNTVSVEAILDMFEQLGTPDSLKRKVAFPEAGHHVIGSYLTSQDLPNVRNATFQFVEEVLGLQPVDSLAY</sequence>
<dbReference type="RefSeq" id="WP_320002844.1">
    <property type="nucleotide sequence ID" value="NZ_JAUHJS010000001.1"/>
</dbReference>
<name>A0ABT8F1R0_9BACT</name>
<gene>
    <name evidence="3" type="ORF">QWY31_02330</name>
</gene>
<dbReference type="InterPro" id="IPR050266">
    <property type="entry name" value="AB_hydrolase_sf"/>
</dbReference>
<evidence type="ECO:0000313" key="4">
    <source>
        <dbReference type="Proteomes" id="UP001168552"/>
    </source>
</evidence>
<organism evidence="3 4">
    <name type="scientific">Shiella aurantiaca</name>
    <dbReference type="NCBI Taxonomy" id="3058365"/>
    <lineage>
        <taxon>Bacteria</taxon>
        <taxon>Pseudomonadati</taxon>
        <taxon>Bacteroidota</taxon>
        <taxon>Cytophagia</taxon>
        <taxon>Cytophagales</taxon>
        <taxon>Shiellaceae</taxon>
        <taxon>Shiella</taxon>
    </lineage>
</organism>
<proteinExistence type="predicted"/>
<accession>A0ABT8F1R0</accession>
<reference evidence="3" key="1">
    <citation type="submission" date="2023-06" db="EMBL/GenBank/DDBJ databases">
        <title>Cytophagales bacterium Strain LB-30, isolated from soil.</title>
        <authorList>
            <person name="Liu B."/>
        </authorList>
    </citation>
    <scope>NUCLEOTIDE SEQUENCE</scope>
    <source>
        <strain evidence="3">LB-30</strain>
    </source>
</reference>
<dbReference type="PANTHER" id="PTHR43798:SF31">
    <property type="entry name" value="AB HYDROLASE SUPERFAMILY PROTEIN YCLE"/>
    <property type="match status" value="1"/>
</dbReference>
<dbReference type="PANTHER" id="PTHR43798">
    <property type="entry name" value="MONOACYLGLYCEROL LIPASE"/>
    <property type="match status" value="1"/>
</dbReference>